<dbReference type="Pfam" id="PF08238">
    <property type="entry name" value="Sel1"/>
    <property type="match status" value="5"/>
</dbReference>
<keyword evidence="3" id="KW-1185">Reference proteome</keyword>
<evidence type="ECO:0000256" key="1">
    <source>
        <dbReference type="SAM" id="MobiDB-lite"/>
    </source>
</evidence>
<sequence length="606" mass="67182">MWRWIHSLPRAIRQKCHNHCSGASAGISVEEQHETGCKKEVNEAQSTHFQWKWHCKPGTESNTHKEEESSRPTHDFWNLVYGPRTTCEALGLGGVLGAVVHLHRAHFEYLRKKYGSPDTSNKCCPINHLPVLHALPGDRRYLHTSSQSSVADAKSTVEKTPTRPSIVKSLWIFDPHTRSSFFQTAAKKSKKKSKIDESKADASVKNKSCKQDTQATREDLGSVFADFSAVCDKYTATGKGIQGAEAAENGDWQQAAQLWRESSDLGNTKAKFNLAICYEHGKGVAENKAEAVRLYRQAAEDLHPEALYNLGLLYMEGSPLTPCDHAQGLQMITTAADLGLSKAQRYLGVFYTQEDTEDQKKAVKYLTLGANQHDVECEYALGLCYQHGAGVRKDMQRAYQLLSQAAEHAHPEATYSLAMFHQHGLIVPQDMVAAEKLTQKAASLGCIEARNALVSSRRTQEHQQKIAHIKIGQTEKGNVPKEEKSHKTLGSCMSSPSLTDLPNEHVPQNSAKGSADNTGKHILKNGFHQSISEWLSVLPLGFSLSYERFNSTKQGAENGQTGSLRNIYDDGVEAESNHAKENQDLNCSLLHRRTNTMPNLSIVQCP</sequence>
<dbReference type="EMBL" id="JAIWYP010000004">
    <property type="protein sequence ID" value="KAH3835024.1"/>
    <property type="molecule type" value="Genomic_DNA"/>
</dbReference>
<name>A0A9D4K8R6_DREPO</name>
<comment type="caution">
    <text evidence="2">The sequence shown here is derived from an EMBL/GenBank/DDBJ whole genome shotgun (WGS) entry which is preliminary data.</text>
</comment>
<dbReference type="SUPFAM" id="SSF81901">
    <property type="entry name" value="HCP-like"/>
    <property type="match status" value="1"/>
</dbReference>
<protein>
    <recommendedName>
        <fullName evidence="4">Death ligand signal enhancer</fullName>
    </recommendedName>
</protein>
<evidence type="ECO:0000313" key="3">
    <source>
        <dbReference type="Proteomes" id="UP000828390"/>
    </source>
</evidence>
<dbReference type="AlphaFoldDB" id="A0A9D4K8R6"/>
<dbReference type="PANTHER" id="PTHR45011">
    <property type="entry name" value="DAP3-BINDING CELL DEATH ENHANCER 1"/>
    <property type="match status" value="1"/>
</dbReference>
<dbReference type="SMART" id="SM00671">
    <property type="entry name" value="SEL1"/>
    <property type="match status" value="5"/>
</dbReference>
<feature type="region of interest" description="Disordered" evidence="1">
    <location>
        <begin position="474"/>
        <end position="517"/>
    </location>
</feature>
<proteinExistence type="predicted"/>
<dbReference type="Gene3D" id="1.25.40.10">
    <property type="entry name" value="Tetratricopeptide repeat domain"/>
    <property type="match status" value="2"/>
</dbReference>
<dbReference type="InterPro" id="IPR006597">
    <property type="entry name" value="Sel1-like"/>
</dbReference>
<evidence type="ECO:0008006" key="4">
    <source>
        <dbReference type="Google" id="ProtNLM"/>
    </source>
</evidence>
<dbReference type="InterPro" id="IPR052748">
    <property type="entry name" value="ISR_Activator"/>
</dbReference>
<accession>A0A9D4K8R6</accession>
<feature type="compositionally biased region" description="Basic and acidic residues" evidence="1">
    <location>
        <begin position="194"/>
        <end position="204"/>
    </location>
</feature>
<organism evidence="2 3">
    <name type="scientific">Dreissena polymorpha</name>
    <name type="common">Zebra mussel</name>
    <name type="synonym">Mytilus polymorpha</name>
    <dbReference type="NCBI Taxonomy" id="45954"/>
    <lineage>
        <taxon>Eukaryota</taxon>
        <taxon>Metazoa</taxon>
        <taxon>Spiralia</taxon>
        <taxon>Lophotrochozoa</taxon>
        <taxon>Mollusca</taxon>
        <taxon>Bivalvia</taxon>
        <taxon>Autobranchia</taxon>
        <taxon>Heteroconchia</taxon>
        <taxon>Euheterodonta</taxon>
        <taxon>Imparidentia</taxon>
        <taxon>Neoheterodontei</taxon>
        <taxon>Myida</taxon>
        <taxon>Dreissenoidea</taxon>
        <taxon>Dreissenidae</taxon>
        <taxon>Dreissena</taxon>
    </lineage>
</organism>
<reference evidence="2" key="1">
    <citation type="journal article" date="2019" name="bioRxiv">
        <title>The Genome of the Zebra Mussel, Dreissena polymorpha: A Resource for Invasive Species Research.</title>
        <authorList>
            <person name="McCartney M.A."/>
            <person name="Auch B."/>
            <person name="Kono T."/>
            <person name="Mallez S."/>
            <person name="Zhang Y."/>
            <person name="Obille A."/>
            <person name="Becker A."/>
            <person name="Abrahante J.E."/>
            <person name="Garbe J."/>
            <person name="Badalamenti J.P."/>
            <person name="Herman A."/>
            <person name="Mangelson H."/>
            <person name="Liachko I."/>
            <person name="Sullivan S."/>
            <person name="Sone E.D."/>
            <person name="Koren S."/>
            <person name="Silverstein K.A.T."/>
            <person name="Beckman K.B."/>
            <person name="Gohl D.M."/>
        </authorList>
    </citation>
    <scope>NUCLEOTIDE SEQUENCE</scope>
    <source>
        <strain evidence="2">Duluth1</strain>
        <tissue evidence="2">Whole animal</tissue>
    </source>
</reference>
<dbReference type="Proteomes" id="UP000828390">
    <property type="component" value="Unassembled WGS sequence"/>
</dbReference>
<reference evidence="2" key="2">
    <citation type="submission" date="2020-11" db="EMBL/GenBank/DDBJ databases">
        <authorList>
            <person name="McCartney M.A."/>
            <person name="Auch B."/>
            <person name="Kono T."/>
            <person name="Mallez S."/>
            <person name="Becker A."/>
            <person name="Gohl D.M."/>
            <person name="Silverstein K.A.T."/>
            <person name="Koren S."/>
            <person name="Bechman K.B."/>
            <person name="Herman A."/>
            <person name="Abrahante J.E."/>
            <person name="Garbe J."/>
        </authorList>
    </citation>
    <scope>NUCLEOTIDE SEQUENCE</scope>
    <source>
        <strain evidence="2">Duluth1</strain>
        <tissue evidence="2">Whole animal</tissue>
    </source>
</reference>
<feature type="region of interest" description="Disordered" evidence="1">
    <location>
        <begin position="192"/>
        <end position="212"/>
    </location>
</feature>
<evidence type="ECO:0000313" key="2">
    <source>
        <dbReference type="EMBL" id="KAH3835024.1"/>
    </source>
</evidence>
<dbReference type="OrthoDB" id="2384430at2759"/>
<gene>
    <name evidence="2" type="ORF">DPMN_108362</name>
</gene>
<feature type="compositionally biased region" description="Polar residues" evidence="1">
    <location>
        <begin position="491"/>
        <end position="517"/>
    </location>
</feature>
<dbReference type="PANTHER" id="PTHR45011:SF1">
    <property type="entry name" value="DAP3-BINDING CELL DEATH ENHANCER 1"/>
    <property type="match status" value="1"/>
</dbReference>
<dbReference type="InterPro" id="IPR011990">
    <property type="entry name" value="TPR-like_helical_dom_sf"/>
</dbReference>